<accession>A0A4Z0JRE8</accession>
<gene>
    <name evidence="2" type="ORF">EGT49_02950</name>
</gene>
<evidence type="ECO:0000256" key="1">
    <source>
        <dbReference type="SAM" id="Phobius"/>
    </source>
</evidence>
<dbReference type="EMBL" id="RKLY01000005">
    <property type="protein sequence ID" value="TGD24495.1"/>
    <property type="molecule type" value="Genomic_DNA"/>
</dbReference>
<proteinExistence type="predicted"/>
<keyword evidence="1" id="KW-1133">Transmembrane helix</keyword>
<reference evidence="2 3" key="1">
    <citation type="submission" date="2018-10" db="EMBL/GenBank/DDBJ databases">
        <title>Lactobacillus sp. R7 and Lactobacillus sp. R19 isolated from fermented mustard green product of Taiwan.</title>
        <authorList>
            <person name="Lin S.-T."/>
        </authorList>
    </citation>
    <scope>NUCLEOTIDE SEQUENCE [LARGE SCALE GENOMIC DNA]</scope>
    <source>
        <strain evidence="2 3">BCRC 81127</strain>
    </source>
</reference>
<organism evidence="2 3">
    <name type="scientific">Companilactobacillus suantsaicola</name>
    <dbReference type="NCBI Taxonomy" id="2487723"/>
    <lineage>
        <taxon>Bacteria</taxon>
        <taxon>Bacillati</taxon>
        <taxon>Bacillota</taxon>
        <taxon>Bacilli</taxon>
        <taxon>Lactobacillales</taxon>
        <taxon>Lactobacillaceae</taxon>
        <taxon>Companilactobacillus</taxon>
    </lineage>
</organism>
<dbReference type="RefSeq" id="WP_135371469.1">
    <property type="nucleotide sequence ID" value="NZ_RKLY01000005.1"/>
</dbReference>
<comment type="caution">
    <text evidence="2">The sequence shown here is derived from an EMBL/GenBank/DDBJ whole genome shotgun (WGS) entry which is preliminary data.</text>
</comment>
<evidence type="ECO:0000313" key="3">
    <source>
        <dbReference type="Proteomes" id="UP000298021"/>
    </source>
</evidence>
<dbReference type="OrthoDB" id="2323853at2"/>
<name>A0A4Z0JRE8_9LACO</name>
<evidence type="ECO:0000313" key="2">
    <source>
        <dbReference type="EMBL" id="TGD24495.1"/>
    </source>
</evidence>
<dbReference type="Proteomes" id="UP000298021">
    <property type="component" value="Unassembled WGS sequence"/>
</dbReference>
<dbReference type="AlphaFoldDB" id="A0A4Z0JRE8"/>
<keyword evidence="1" id="KW-0812">Transmembrane</keyword>
<keyword evidence="3" id="KW-1185">Reference proteome</keyword>
<sequence>MNLIMGLGALALGVWQVFVSKQYFDNMRHQSAPMVFSIIAVVFSMLFAAFLIVFGFLKIFG</sequence>
<feature type="transmembrane region" description="Helical" evidence="1">
    <location>
        <begin position="35"/>
        <end position="57"/>
    </location>
</feature>
<keyword evidence="1" id="KW-0472">Membrane</keyword>
<protein>
    <submittedName>
        <fullName evidence="2">Uncharacterized protein</fullName>
    </submittedName>
</protein>